<comment type="caution">
    <text evidence="1">The sequence shown here is derived from an EMBL/GenBank/DDBJ whole genome shotgun (WGS) entry which is preliminary data.</text>
</comment>
<dbReference type="EMBL" id="JAAHFQ010000169">
    <property type="protein sequence ID" value="NER28092.1"/>
    <property type="molecule type" value="Genomic_DNA"/>
</dbReference>
<name>A0A6B3NBX5_9CYAN</name>
<proteinExistence type="predicted"/>
<dbReference type="Pfam" id="PF20330">
    <property type="entry name" value="DUF6625"/>
    <property type="match status" value="1"/>
</dbReference>
<sequence length="351" mass="41096">MASAPMLNMEARKTTTIKIVLIVAYFGQWPTWFPAFLQSCKYNPSIDWLFFTDCEIPDLSLNNVRFVPFTLEKFGVLASEKLGFKVELPFVYKICDFKPTFGVIFPDYIHDYDFWGHCDLDVVWGDIRNFINDNILSKYEIISARKEMICGHFSLFRNNIRINSIFTKVPYYQGQLQVPKTGGFDEAAMTNIVQALAKKGEVLVYWSDWLVNYANSDLIKLENPLLPTNWSQWLAHCVNPSRDRLIGRLGRCVNDWYWESGKLYHKVDEIMYIHFMTWKKSLKECYFTYSDDPKSFYISYSHIGLSKSDRPALNSQISSLLAFAKTQWNYEVWQPVFGRVRQALRRLQLNG</sequence>
<evidence type="ECO:0000313" key="1">
    <source>
        <dbReference type="EMBL" id="NER28092.1"/>
    </source>
</evidence>
<reference evidence="1" key="1">
    <citation type="submission" date="2019-11" db="EMBL/GenBank/DDBJ databases">
        <title>Genomic insights into an expanded diversity of filamentous marine cyanobacteria reveals the extraordinary biosynthetic potential of Moorea and Okeania.</title>
        <authorList>
            <person name="Ferreira Leao T."/>
            <person name="Wang M."/>
            <person name="Moss N."/>
            <person name="Da Silva R."/>
            <person name="Sanders J."/>
            <person name="Nurk S."/>
            <person name="Gurevich A."/>
            <person name="Humphrey G."/>
            <person name="Reher R."/>
            <person name="Zhu Q."/>
            <person name="Belda-Ferre P."/>
            <person name="Glukhov E."/>
            <person name="Rex R."/>
            <person name="Dorrestein P.C."/>
            <person name="Knight R."/>
            <person name="Pevzner P."/>
            <person name="Gerwick W.H."/>
            <person name="Gerwick L."/>
        </authorList>
    </citation>
    <scope>NUCLEOTIDE SEQUENCE</scope>
    <source>
        <strain evidence="1">SIO1C4</strain>
    </source>
</reference>
<dbReference type="InterPro" id="IPR046733">
    <property type="entry name" value="DUF6625"/>
</dbReference>
<protein>
    <submittedName>
        <fullName evidence="1">Uncharacterized protein</fullName>
    </submittedName>
</protein>
<dbReference type="AlphaFoldDB" id="A0A6B3NBX5"/>
<gene>
    <name evidence="1" type="ORF">F6J89_10770</name>
</gene>
<organism evidence="1">
    <name type="scientific">Symploca sp. SIO1C4</name>
    <dbReference type="NCBI Taxonomy" id="2607765"/>
    <lineage>
        <taxon>Bacteria</taxon>
        <taxon>Bacillati</taxon>
        <taxon>Cyanobacteriota</taxon>
        <taxon>Cyanophyceae</taxon>
        <taxon>Coleofasciculales</taxon>
        <taxon>Coleofasciculaceae</taxon>
        <taxon>Symploca</taxon>
    </lineage>
</organism>
<accession>A0A6B3NBX5</accession>